<dbReference type="EMBL" id="BAUT01000007">
    <property type="protein sequence ID" value="GAE25127.1"/>
    <property type="molecule type" value="Genomic_DNA"/>
</dbReference>
<reference evidence="1" key="1">
    <citation type="journal article" date="2014" name="Genome Announc.">
        <title>Draft Genome Sequences of Three Alkaliphilic Bacillus Strains, Bacillus wakoensis JCM 9140T, Bacillus akibai JCM 9157T, and Bacillus hemicellulosilyticus JCM 9152T.</title>
        <authorList>
            <person name="Yuki M."/>
            <person name="Oshima K."/>
            <person name="Suda W."/>
            <person name="Oshida Y."/>
            <person name="Kitamura K."/>
            <person name="Iida T."/>
            <person name="Hattori M."/>
            <person name="Ohkuma M."/>
        </authorList>
    </citation>
    <scope>NUCLEOTIDE SEQUENCE [LARGE SCALE GENOMIC DNA]</scope>
    <source>
        <strain evidence="1">JCM 9140</strain>
    </source>
</reference>
<proteinExistence type="predicted"/>
<accession>W4PZG0</accession>
<protein>
    <submittedName>
        <fullName evidence="1">Uncharacterized protein</fullName>
    </submittedName>
</protein>
<keyword evidence="2" id="KW-1185">Reference proteome</keyword>
<dbReference type="AlphaFoldDB" id="W4PZG0"/>
<dbReference type="Proteomes" id="UP000018890">
    <property type="component" value="Unassembled WGS sequence"/>
</dbReference>
<comment type="caution">
    <text evidence="1">The sequence shown here is derived from an EMBL/GenBank/DDBJ whole genome shotgun (WGS) entry which is preliminary data.</text>
</comment>
<evidence type="ECO:0000313" key="2">
    <source>
        <dbReference type="Proteomes" id="UP000018890"/>
    </source>
</evidence>
<organism evidence="1 2">
    <name type="scientific">Halalkalibacter wakoensis JCM 9140</name>
    <dbReference type="NCBI Taxonomy" id="1236970"/>
    <lineage>
        <taxon>Bacteria</taxon>
        <taxon>Bacillati</taxon>
        <taxon>Bacillota</taxon>
        <taxon>Bacilli</taxon>
        <taxon>Bacillales</taxon>
        <taxon>Bacillaceae</taxon>
        <taxon>Halalkalibacter</taxon>
    </lineage>
</organism>
<gene>
    <name evidence="1" type="ORF">JCM9140_1100</name>
</gene>
<sequence>MRIVEIYPREDSFITALHVEPQAYFKGEAHVLSLILENKRFGFVCHEEGVQIKNNKVKALYGPAIVCGEELQELSNEEATFVQSYINNNQFDLSHFDLH</sequence>
<dbReference type="STRING" id="1236970.JCM9140_1100"/>
<evidence type="ECO:0000313" key="1">
    <source>
        <dbReference type="EMBL" id="GAE25127.1"/>
    </source>
</evidence>
<dbReference type="RefSeq" id="WP_034743117.1">
    <property type="nucleotide sequence ID" value="NZ_BAUT01000007.1"/>
</dbReference>
<name>W4PZG0_9BACI</name>
<dbReference type="OrthoDB" id="2939963at2"/>